<organism evidence="1 2">
    <name type="scientific">Sphingomonas hankookensis</name>
    <dbReference type="NCBI Taxonomy" id="563996"/>
    <lineage>
        <taxon>Bacteria</taxon>
        <taxon>Pseudomonadati</taxon>
        <taxon>Pseudomonadota</taxon>
        <taxon>Alphaproteobacteria</taxon>
        <taxon>Sphingomonadales</taxon>
        <taxon>Sphingomonadaceae</taxon>
        <taxon>Sphingomonas</taxon>
    </lineage>
</organism>
<comment type="caution">
    <text evidence="1">The sequence shown here is derived from an EMBL/GenBank/DDBJ whole genome shotgun (WGS) entry which is preliminary data.</text>
</comment>
<accession>A0ABR5Y9V4</accession>
<name>A0ABR5Y9V4_9SPHN</name>
<dbReference type="Proteomes" id="UP000076609">
    <property type="component" value="Unassembled WGS sequence"/>
</dbReference>
<sequence length="68" mass="7399">MGGNTEFSLYDGRAAGLSDNSVDQPDPRFNPKLTIENRAMIVDNAVGIAERVGKRNVRFARTSGRAMS</sequence>
<proteinExistence type="predicted"/>
<evidence type="ECO:0000313" key="1">
    <source>
        <dbReference type="EMBL" id="KZE11422.1"/>
    </source>
</evidence>
<evidence type="ECO:0000313" key="2">
    <source>
        <dbReference type="Proteomes" id="UP000076609"/>
    </source>
</evidence>
<dbReference type="EMBL" id="LQQO01000034">
    <property type="protein sequence ID" value="KZE11422.1"/>
    <property type="molecule type" value="Genomic_DNA"/>
</dbReference>
<gene>
    <name evidence="1" type="ORF">AVT10_03980</name>
</gene>
<reference evidence="2" key="1">
    <citation type="submission" date="2016-01" db="EMBL/GenBank/DDBJ databases">
        <title>Draft genome of Chromobacterium sp. F49.</title>
        <authorList>
            <person name="Hong K.W."/>
        </authorList>
    </citation>
    <scope>NUCLEOTIDE SEQUENCE [LARGE SCALE GENOMIC DNA]</scope>
    <source>
        <strain evidence="2">CN3</strain>
    </source>
</reference>
<keyword evidence="2" id="KW-1185">Reference proteome</keyword>
<protein>
    <submittedName>
        <fullName evidence="1">Uncharacterized protein</fullName>
    </submittedName>
</protein>